<dbReference type="VEuPathDB" id="VectorBase:GAUT018270"/>
<dbReference type="InterPro" id="IPR017426">
    <property type="entry name" value="Nuclear_rcpt_coactivator"/>
</dbReference>
<reference evidence="3" key="1">
    <citation type="submission" date="2020-05" db="UniProtKB">
        <authorList>
            <consortium name="EnsemblMetazoa"/>
        </authorList>
    </citation>
    <scope>IDENTIFICATION</scope>
    <source>
        <strain evidence="3">TTRI</strain>
    </source>
</reference>
<dbReference type="Proteomes" id="UP000078200">
    <property type="component" value="Unassembled WGS sequence"/>
</dbReference>
<dbReference type="PANTHER" id="PTHR10684">
    <property type="entry name" value="NUCLEAR RECEPTOR COACTIVATOR"/>
    <property type="match status" value="1"/>
</dbReference>
<evidence type="ECO:0000259" key="2">
    <source>
        <dbReference type="PROSITE" id="PS50888"/>
    </source>
</evidence>
<dbReference type="EnsemblMetazoa" id="GAUT018270-RA">
    <property type="protein sequence ID" value="GAUT018270-PA"/>
    <property type="gene ID" value="GAUT018270"/>
</dbReference>
<dbReference type="Gene3D" id="4.10.280.10">
    <property type="entry name" value="Helix-loop-helix DNA-binding domain"/>
    <property type="match status" value="1"/>
</dbReference>
<dbReference type="SUPFAM" id="SSF47459">
    <property type="entry name" value="HLH, helix-loop-helix DNA-binding domain"/>
    <property type="match status" value="1"/>
</dbReference>
<dbReference type="GO" id="GO:0045944">
    <property type="term" value="P:positive regulation of transcription by RNA polymerase II"/>
    <property type="evidence" value="ECO:0007669"/>
    <property type="project" value="TreeGrafter"/>
</dbReference>
<dbReference type="GO" id="GO:0046983">
    <property type="term" value="F:protein dimerization activity"/>
    <property type="evidence" value="ECO:0007669"/>
    <property type="project" value="InterPro"/>
</dbReference>
<evidence type="ECO:0000256" key="1">
    <source>
        <dbReference type="SAM" id="MobiDB-lite"/>
    </source>
</evidence>
<organism evidence="3 4">
    <name type="scientific">Glossina austeni</name>
    <name type="common">Savannah tsetse fly</name>
    <dbReference type="NCBI Taxonomy" id="7395"/>
    <lineage>
        <taxon>Eukaryota</taxon>
        <taxon>Metazoa</taxon>
        <taxon>Ecdysozoa</taxon>
        <taxon>Arthropoda</taxon>
        <taxon>Hexapoda</taxon>
        <taxon>Insecta</taxon>
        <taxon>Pterygota</taxon>
        <taxon>Neoptera</taxon>
        <taxon>Endopterygota</taxon>
        <taxon>Diptera</taxon>
        <taxon>Brachycera</taxon>
        <taxon>Muscomorpha</taxon>
        <taxon>Hippoboscoidea</taxon>
        <taxon>Glossinidae</taxon>
        <taxon>Glossina</taxon>
    </lineage>
</organism>
<accession>A0A1A9UWP0</accession>
<dbReference type="PANTHER" id="PTHR10684:SF4">
    <property type="entry name" value="TAIMAN, ISOFORM G"/>
    <property type="match status" value="1"/>
</dbReference>
<keyword evidence="4" id="KW-1185">Reference proteome</keyword>
<dbReference type="GO" id="GO:0005634">
    <property type="term" value="C:nucleus"/>
    <property type="evidence" value="ECO:0007669"/>
    <property type="project" value="InterPro"/>
</dbReference>
<protein>
    <recommendedName>
        <fullName evidence="2">BHLH domain-containing protein</fullName>
    </recommendedName>
</protein>
<feature type="domain" description="BHLH" evidence="2">
    <location>
        <begin position="253"/>
        <end position="309"/>
    </location>
</feature>
<dbReference type="InterPro" id="IPR056193">
    <property type="entry name" value="bHLH_NCOA1-3"/>
</dbReference>
<dbReference type="STRING" id="7395.A0A1A9UWP0"/>
<dbReference type="InterPro" id="IPR036638">
    <property type="entry name" value="HLH_DNA-bd_sf"/>
</dbReference>
<proteinExistence type="predicted"/>
<name>A0A1A9UWP0_GLOAU</name>
<dbReference type="PROSITE" id="PS50888">
    <property type="entry name" value="BHLH"/>
    <property type="match status" value="1"/>
</dbReference>
<dbReference type="GO" id="GO:0032870">
    <property type="term" value="P:cellular response to hormone stimulus"/>
    <property type="evidence" value="ECO:0007669"/>
    <property type="project" value="TreeGrafter"/>
</dbReference>
<sequence>MASRQDQCKTVTYFKVTIMSSYEKEKLCQFKLGPCDLLPDQWATSSSSTSTITNNSANQTSVSTNASFLSPSPTAANNLPAVSITNKNCTAFRTTATATTICNLPRFSPAAATAAVSLNNAGNSATVVGLAPSTAGVVPLPNDKDGNSAGANVTANNNSNTVIDADSVATTTANNLLLARFSQKFCNTLPPHLIEYQHHQQLQRRTSSAAELAAALQRYSIMSAVASPISANSTTSTNRKIRKKTDSKTNLPQSQINKCNNEKRRRELENNYIEQLSEFLQLNKRSDMTSTKPDKAAILSQVVKTIKFHFPEKGYSSCFIINFTELVENNLNKLLNME</sequence>
<dbReference type="AlphaFoldDB" id="A0A1A9UWP0"/>
<dbReference type="GO" id="GO:0016922">
    <property type="term" value="F:nuclear receptor binding"/>
    <property type="evidence" value="ECO:0007669"/>
    <property type="project" value="TreeGrafter"/>
</dbReference>
<evidence type="ECO:0000313" key="4">
    <source>
        <dbReference type="Proteomes" id="UP000078200"/>
    </source>
</evidence>
<dbReference type="Pfam" id="PF23172">
    <property type="entry name" value="bHLH_NCOA"/>
    <property type="match status" value="1"/>
</dbReference>
<evidence type="ECO:0000313" key="3">
    <source>
        <dbReference type="EnsemblMetazoa" id="GAUT018270-PA"/>
    </source>
</evidence>
<dbReference type="InterPro" id="IPR011598">
    <property type="entry name" value="bHLH_dom"/>
</dbReference>
<dbReference type="GO" id="GO:0003713">
    <property type="term" value="F:transcription coactivator activity"/>
    <property type="evidence" value="ECO:0007669"/>
    <property type="project" value="InterPro"/>
</dbReference>
<feature type="region of interest" description="Disordered" evidence="1">
    <location>
        <begin position="233"/>
        <end position="254"/>
    </location>
</feature>